<dbReference type="AlphaFoldDB" id="A0A914HXV7"/>
<proteinExistence type="predicted"/>
<keyword evidence="1" id="KW-0812">Transmembrane</keyword>
<organism evidence="3 4">
    <name type="scientific">Globodera rostochiensis</name>
    <name type="common">Golden nematode worm</name>
    <name type="synonym">Heterodera rostochiensis</name>
    <dbReference type="NCBI Taxonomy" id="31243"/>
    <lineage>
        <taxon>Eukaryota</taxon>
        <taxon>Metazoa</taxon>
        <taxon>Ecdysozoa</taxon>
        <taxon>Nematoda</taxon>
        <taxon>Chromadorea</taxon>
        <taxon>Rhabditida</taxon>
        <taxon>Tylenchina</taxon>
        <taxon>Tylenchomorpha</taxon>
        <taxon>Tylenchoidea</taxon>
        <taxon>Heteroderidae</taxon>
        <taxon>Heteroderinae</taxon>
        <taxon>Globodera</taxon>
    </lineage>
</organism>
<dbReference type="WBParaSite" id="Gr19_v10_g5484.t1">
    <property type="protein sequence ID" value="Gr19_v10_g5484.t1"/>
    <property type="gene ID" value="Gr19_v10_g5484"/>
</dbReference>
<sequence length="448" mass="51564">MEDVSTKGVQSDFYEGLTAGQVESTIVHLAKFHAFTATLPRDLLSRFRVFEYGRLDEMEEQLVERVLNMGSPYFYRHEKTLRAFMAVHNKLKTDVHKRFGIRPVLSHGDLWSNNLFFNRTENGGAGDELSSIIDWQTCHKSTGLSDVIRIIFSGVNAPLRKERMNEWLDLYFDTVQEECRKLNILPSVEYSNELRKALFEEQRHFELTFVFLCFPTLFPQSKNDMHRNNLMERMETLFEEGREQYENIGQAKFLRLLIGYVFTVQQGLLSGIYSLFGVVFCSNPMFNFFIASCGAALFAAESSANFLLALDRLAEIISPKFGKFLFSGRAWLWTMASSIFGLYDFYMDFGNVPVDPKDYINSLIFALRRQQLLLQQIRSSKKCRPKAKNLQALTTPNLVAINGTNVATFVLYSIMQHLPMSKALIIAGFYCDYLMFGIPPIRQPNHSK</sequence>
<dbReference type="InterPro" id="IPR012877">
    <property type="entry name" value="Dhs-27"/>
</dbReference>
<dbReference type="PANTHER" id="PTHR23020">
    <property type="entry name" value="UNCHARACTERIZED NUCLEAR HORMONE RECEPTOR-RELATED"/>
    <property type="match status" value="1"/>
</dbReference>
<dbReference type="Gene3D" id="3.90.1200.10">
    <property type="match status" value="1"/>
</dbReference>
<dbReference type="Proteomes" id="UP000887572">
    <property type="component" value="Unplaced"/>
</dbReference>
<reference evidence="4" key="1">
    <citation type="submission" date="2022-11" db="UniProtKB">
        <authorList>
            <consortium name="WormBaseParasite"/>
        </authorList>
    </citation>
    <scope>IDENTIFICATION</scope>
</reference>
<feature type="transmembrane region" description="Helical" evidence="1">
    <location>
        <begin position="330"/>
        <end position="347"/>
    </location>
</feature>
<evidence type="ECO:0000256" key="1">
    <source>
        <dbReference type="SAM" id="Phobius"/>
    </source>
</evidence>
<feature type="transmembrane region" description="Helical" evidence="1">
    <location>
        <begin position="288"/>
        <end position="310"/>
    </location>
</feature>
<feature type="domain" description="CHK kinase-like" evidence="2">
    <location>
        <begin position="1"/>
        <end position="181"/>
    </location>
</feature>
<evidence type="ECO:0000259" key="2">
    <source>
        <dbReference type="SMART" id="SM00587"/>
    </source>
</evidence>
<dbReference type="InterPro" id="IPR011009">
    <property type="entry name" value="Kinase-like_dom_sf"/>
</dbReference>
<keyword evidence="1" id="KW-0472">Membrane</keyword>
<evidence type="ECO:0000313" key="4">
    <source>
        <dbReference type="WBParaSite" id="Gr19_v10_g5484.t1"/>
    </source>
</evidence>
<dbReference type="SUPFAM" id="SSF56112">
    <property type="entry name" value="Protein kinase-like (PK-like)"/>
    <property type="match status" value="1"/>
</dbReference>
<dbReference type="InterPro" id="IPR019425">
    <property type="entry name" value="7TM_GPCR_serpentine_rcpt_Srt"/>
</dbReference>
<feature type="transmembrane region" description="Helical" evidence="1">
    <location>
        <begin position="398"/>
        <end position="415"/>
    </location>
</feature>
<dbReference type="Pfam" id="PF10321">
    <property type="entry name" value="7TM_GPCR_Srt"/>
    <property type="match status" value="1"/>
</dbReference>
<keyword evidence="1" id="KW-1133">Transmembrane helix</keyword>
<keyword evidence="3" id="KW-1185">Reference proteome</keyword>
<name>A0A914HXV7_GLORO</name>
<dbReference type="InterPro" id="IPR052961">
    <property type="entry name" value="Oxido-Kinase-like_Enzymes"/>
</dbReference>
<dbReference type="InterPro" id="IPR015897">
    <property type="entry name" value="CHK_kinase-like"/>
</dbReference>
<feature type="transmembrane region" description="Helical" evidence="1">
    <location>
        <begin position="253"/>
        <end position="276"/>
    </location>
</feature>
<protein>
    <submittedName>
        <fullName evidence="4">CHK kinase-like domain-containing protein</fullName>
    </submittedName>
</protein>
<dbReference type="Pfam" id="PF07914">
    <property type="entry name" value="DUF1679"/>
    <property type="match status" value="1"/>
</dbReference>
<accession>A0A914HXV7</accession>
<dbReference type="SMART" id="SM00587">
    <property type="entry name" value="CHK"/>
    <property type="match status" value="1"/>
</dbReference>
<evidence type="ECO:0000313" key="3">
    <source>
        <dbReference type="Proteomes" id="UP000887572"/>
    </source>
</evidence>
<dbReference type="PANTHER" id="PTHR23020:SF41">
    <property type="entry name" value="AMINOGLYCOSIDE PHOSPHOTRANSFERASE DOMAIN-CONTAINING PROTEIN"/>
    <property type="match status" value="1"/>
</dbReference>